<dbReference type="Proteomes" id="UP001165960">
    <property type="component" value="Unassembled WGS sequence"/>
</dbReference>
<reference evidence="1" key="1">
    <citation type="submission" date="2022-04" db="EMBL/GenBank/DDBJ databases">
        <title>Genome of the entomopathogenic fungus Entomophthora muscae.</title>
        <authorList>
            <person name="Elya C."/>
            <person name="Lovett B.R."/>
            <person name="Lee E."/>
            <person name="Macias A.M."/>
            <person name="Hajek A.E."/>
            <person name="De Bivort B.L."/>
            <person name="Kasson M.T."/>
            <person name="De Fine Licht H.H."/>
            <person name="Stajich J.E."/>
        </authorList>
    </citation>
    <scope>NUCLEOTIDE SEQUENCE</scope>
    <source>
        <strain evidence="1">Berkeley</strain>
    </source>
</reference>
<accession>A0ACC2U4F7</accession>
<gene>
    <name evidence="1" type="ORF">DSO57_1011936</name>
</gene>
<keyword evidence="2" id="KW-1185">Reference proteome</keyword>
<evidence type="ECO:0000313" key="1">
    <source>
        <dbReference type="EMBL" id="KAJ9081688.1"/>
    </source>
</evidence>
<dbReference type="EMBL" id="QTSX02001462">
    <property type="protein sequence ID" value="KAJ9081688.1"/>
    <property type="molecule type" value="Genomic_DNA"/>
</dbReference>
<comment type="caution">
    <text evidence="1">The sequence shown here is derived from an EMBL/GenBank/DDBJ whole genome shotgun (WGS) entry which is preliminary data.</text>
</comment>
<proteinExistence type="predicted"/>
<evidence type="ECO:0000313" key="2">
    <source>
        <dbReference type="Proteomes" id="UP001165960"/>
    </source>
</evidence>
<protein>
    <submittedName>
        <fullName evidence="1">Uncharacterized protein</fullName>
    </submittedName>
</protein>
<sequence length="242" mass="26796">MWRVIEFGTKLLLQVVVVFSFVTLTVHNLIVPLGFDADQLLLVERCINVSILLVMAMEMPSSIKLMLHGWSLLRFRQRCQGSPTRQVADNNSLEFASVSCRWVQTNGKRYADFGKLSPRMRSPASMLILGILRTISFIAQTPITVLSILLNFSVSRADAFIPLVCLSLPTGLGSALAIAGLNMYSDAIEKRRFLSETSYSIGDEPRTPATLNNRPVKKTTRSPTIDSGDTLNSDLPFTVKTS</sequence>
<organism evidence="1 2">
    <name type="scientific">Entomophthora muscae</name>
    <dbReference type="NCBI Taxonomy" id="34485"/>
    <lineage>
        <taxon>Eukaryota</taxon>
        <taxon>Fungi</taxon>
        <taxon>Fungi incertae sedis</taxon>
        <taxon>Zoopagomycota</taxon>
        <taxon>Entomophthoromycotina</taxon>
        <taxon>Entomophthoromycetes</taxon>
        <taxon>Entomophthorales</taxon>
        <taxon>Entomophthoraceae</taxon>
        <taxon>Entomophthora</taxon>
    </lineage>
</organism>
<name>A0ACC2U4F7_9FUNG</name>